<evidence type="ECO:0008006" key="4">
    <source>
        <dbReference type="Google" id="ProtNLM"/>
    </source>
</evidence>
<protein>
    <recommendedName>
        <fullName evidence="4">Protein DDC8 homolog</fullName>
    </recommendedName>
</protein>
<feature type="compositionally biased region" description="Basic and acidic residues" evidence="1">
    <location>
        <begin position="151"/>
        <end position="162"/>
    </location>
</feature>
<dbReference type="InParanoid" id="A0A7N5K7E5"/>
<feature type="region of interest" description="Disordered" evidence="1">
    <location>
        <begin position="81"/>
        <end position="176"/>
    </location>
</feature>
<dbReference type="PANTHER" id="PTHR21553">
    <property type="entry name" value="ALMS1-RELATED"/>
    <property type="match status" value="1"/>
</dbReference>
<dbReference type="GeneTree" id="ENSGT00940000153123"/>
<evidence type="ECO:0000313" key="2">
    <source>
        <dbReference type="Ensembl" id="ENSAMEP00000036161.1"/>
    </source>
</evidence>
<dbReference type="GO" id="GO:0005813">
    <property type="term" value="C:centrosome"/>
    <property type="evidence" value="ECO:0007669"/>
    <property type="project" value="TreeGrafter"/>
</dbReference>
<reference evidence="2" key="2">
    <citation type="submission" date="2025-08" db="UniProtKB">
        <authorList>
            <consortium name="Ensembl"/>
        </authorList>
    </citation>
    <scope>IDENTIFICATION</scope>
</reference>
<name>A0A7N5K7E5_AILME</name>
<dbReference type="AlphaFoldDB" id="A0A7N5K7E5"/>
<feature type="compositionally biased region" description="Basic and acidic residues" evidence="1">
    <location>
        <begin position="111"/>
        <end position="126"/>
    </location>
</feature>
<dbReference type="GO" id="GO:0005814">
    <property type="term" value="C:centriole"/>
    <property type="evidence" value="ECO:0007669"/>
    <property type="project" value="TreeGrafter"/>
</dbReference>
<feature type="region of interest" description="Disordered" evidence="1">
    <location>
        <begin position="381"/>
        <end position="414"/>
    </location>
</feature>
<evidence type="ECO:0000313" key="3">
    <source>
        <dbReference type="Proteomes" id="UP000008912"/>
    </source>
</evidence>
<dbReference type="PANTHER" id="PTHR21553:SF33">
    <property type="entry name" value="CEP295 N-TERMINAL-LIKE PROTEIN"/>
    <property type="match status" value="1"/>
</dbReference>
<accession>A0A7N5K7E5</accession>
<dbReference type="GO" id="GO:0046599">
    <property type="term" value="P:regulation of centriole replication"/>
    <property type="evidence" value="ECO:0007669"/>
    <property type="project" value="TreeGrafter"/>
</dbReference>
<feature type="compositionally biased region" description="Basic and acidic residues" evidence="1">
    <location>
        <begin position="206"/>
        <end position="216"/>
    </location>
</feature>
<sequence>MIGLQWILVPHAHTQAHAHTPAHTFWGKGALALQRRQGLPPRKSPQPQRLAEELKAGWQEAPGQQVRGLERPYFAHLLGAGGGQAREHQPDSEGPAQRGAARPQRAREKHRAAVREEKSRREERVGRQPWCSKSQRKAVGAEKQGAPRAADLTRRPLCPHEKNKGKRAPSMKTRGAWHPAAPWGSGGVDLEEFLAAVGELERLQKRQKEEARDGRRQPGKGVAPPGQGPKNNCLDRSPEGKAKDLEELWPAGWTWRGGATPHTSPCRHRDRSRWQRELELLKKHLRLHLAPGPGGAPNTCQGQDWRGETRTDTTAVVTEAGGEPGGEPMWPAQTEAHQAESQTSLKEFLSKLKSQKYLRLAKFPSQNESEPLSPKAGVLIGKGNRLHGGTGSGQAPTRPDPLAEGPRHRAPQGRADGAGLAAFPPGKQVGSWSCCTRQAPPGLSWEAHSQAGLEEQREQRRACLARLKSCSSLDQEKEGACEHDTTSLWASSFIDDDRHSQMIRDLQQQIEKQNKLHKQFLEEARKRLQEFQRI</sequence>
<evidence type="ECO:0000256" key="1">
    <source>
        <dbReference type="SAM" id="MobiDB-lite"/>
    </source>
</evidence>
<dbReference type="GO" id="GO:0005829">
    <property type="term" value="C:cytosol"/>
    <property type="evidence" value="ECO:0007669"/>
    <property type="project" value="TreeGrafter"/>
</dbReference>
<reference evidence="2 3" key="1">
    <citation type="journal article" date="2010" name="Nature">
        <title>The sequence and de novo assembly of the giant panda genome.</title>
        <authorList>
            <person name="Li R."/>
            <person name="Fan W."/>
            <person name="Tian G."/>
            <person name="Zhu H."/>
            <person name="He L."/>
            <person name="Cai J."/>
            <person name="Huang Q."/>
            <person name="Cai Q."/>
            <person name="Li B."/>
            <person name="Bai Y."/>
            <person name="Zhang Z."/>
            <person name="Zhang Y."/>
            <person name="Wang W."/>
            <person name="Li J."/>
            <person name="Wei F."/>
            <person name="Li H."/>
            <person name="Jian M."/>
            <person name="Li J."/>
            <person name="Zhang Z."/>
            <person name="Nielsen R."/>
            <person name="Li D."/>
            <person name="Gu W."/>
            <person name="Yang Z."/>
            <person name="Xuan Z."/>
            <person name="Ryder O.A."/>
            <person name="Leung F.C."/>
            <person name="Zhou Y."/>
            <person name="Cao J."/>
            <person name="Sun X."/>
            <person name="Fu Y."/>
            <person name="Fang X."/>
            <person name="Guo X."/>
            <person name="Wang B."/>
            <person name="Hou R."/>
            <person name="Shen F."/>
            <person name="Mu B."/>
            <person name="Ni P."/>
            <person name="Lin R."/>
            <person name="Qian W."/>
            <person name="Wang G."/>
            <person name="Yu C."/>
            <person name="Nie W."/>
            <person name="Wang J."/>
            <person name="Wu Z."/>
            <person name="Liang H."/>
            <person name="Min J."/>
            <person name="Wu Q."/>
            <person name="Cheng S."/>
            <person name="Ruan J."/>
            <person name="Wang M."/>
            <person name="Shi Z."/>
            <person name="Wen M."/>
            <person name="Liu B."/>
            <person name="Ren X."/>
            <person name="Zheng H."/>
            <person name="Dong D."/>
            <person name="Cook K."/>
            <person name="Shan G."/>
            <person name="Zhang H."/>
            <person name="Kosiol C."/>
            <person name="Xie X."/>
            <person name="Lu Z."/>
            <person name="Zheng H."/>
            <person name="Li Y."/>
            <person name="Steiner C.C."/>
            <person name="Lam T.T."/>
            <person name="Lin S."/>
            <person name="Zhang Q."/>
            <person name="Li G."/>
            <person name="Tian J."/>
            <person name="Gong T."/>
            <person name="Liu H."/>
            <person name="Zhang D."/>
            <person name="Fang L."/>
            <person name="Ye C."/>
            <person name="Zhang J."/>
            <person name="Hu W."/>
            <person name="Xu A."/>
            <person name="Ren Y."/>
            <person name="Zhang G."/>
            <person name="Bruford M.W."/>
            <person name="Li Q."/>
            <person name="Ma L."/>
            <person name="Guo Y."/>
            <person name="An N."/>
            <person name="Hu Y."/>
            <person name="Zheng Y."/>
            <person name="Shi Y."/>
            <person name="Li Z."/>
            <person name="Liu Q."/>
            <person name="Chen Y."/>
            <person name="Zhao J."/>
            <person name="Qu N."/>
            <person name="Zhao S."/>
            <person name="Tian F."/>
            <person name="Wang X."/>
            <person name="Wang H."/>
            <person name="Xu L."/>
            <person name="Liu X."/>
            <person name="Vinar T."/>
            <person name="Wang Y."/>
            <person name="Lam T.W."/>
            <person name="Yiu S.M."/>
            <person name="Liu S."/>
            <person name="Zhang H."/>
            <person name="Li D."/>
            <person name="Huang Y."/>
            <person name="Wang X."/>
            <person name="Yang G."/>
            <person name="Jiang Z."/>
            <person name="Wang J."/>
            <person name="Qin N."/>
            <person name="Li L."/>
            <person name="Li J."/>
            <person name="Bolund L."/>
            <person name="Kristiansen K."/>
            <person name="Wong G.K."/>
            <person name="Olson M."/>
            <person name="Zhang X."/>
            <person name="Li S."/>
            <person name="Yang H."/>
            <person name="Wang J."/>
            <person name="Wang J."/>
        </authorList>
    </citation>
    <scope>NUCLEOTIDE SEQUENCE [LARGE SCALE GENOMIC DNA]</scope>
</reference>
<feature type="compositionally biased region" description="Low complexity" evidence="1">
    <location>
        <begin position="94"/>
        <end position="103"/>
    </location>
</feature>
<dbReference type="Proteomes" id="UP000008912">
    <property type="component" value="Unassembled WGS sequence"/>
</dbReference>
<organism evidence="2 3">
    <name type="scientific">Ailuropoda melanoleuca</name>
    <name type="common">Giant panda</name>
    <dbReference type="NCBI Taxonomy" id="9646"/>
    <lineage>
        <taxon>Eukaryota</taxon>
        <taxon>Metazoa</taxon>
        <taxon>Chordata</taxon>
        <taxon>Craniata</taxon>
        <taxon>Vertebrata</taxon>
        <taxon>Euteleostomi</taxon>
        <taxon>Mammalia</taxon>
        <taxon>Eutheria</taxon>
        <taxon>Laurasiatheria</taxon>
        <taxon>Carnivora</taxon>
        <taxon>Caniformia</taxon>
        <taxon>Ursidae</taxon>
        <taxon>Ailuropoda</taxon>
    </lineage>
</organism>
<keyword evidence="3" id="KW-1185">Reference proteome</keyword>
<dbReference type="Ensembl" id="ENSAMET00000015497.2">
    <property type="protein sequence ID" value="ENSAMEP00000036161.1"/>
    <property type="gene ID" value="ENSAMEG00000014130.2"/>
</dbReference>
<proteinExistence type="predicted"/>
<feature type="region of interest" description="Disordered" evidence="1">
    <location>
        <begin position="206"/>
        <end position="238"/>
    </location>
</feature>
<reference evidence="2" key="3">
    <citation type="submission" date="2025-09" db="UniProtKB">
        <authorList>
            <consortium name="Ensembl"/>
        </authorList>
    </citation>
    <scope>IDENTIFICATION</scope>
</reference>